<dbReference type="InterPro" id="IPR006225">
    <property type="entry name" value="PsdUridine_synth_RluC/D"/>
</dbReference>
<reference evidence="9 10" key="1">
    <citation type="journal article" date="2016" name="BMC Genomics">
        <title>Combined genomic and structural analyses of a cultured magnetotactic bacterium reveals its niche adaptation to a dynamic environment.</title>
        <authorList>
            <person name="Araujo A.C."/>
            <person name="Morillo V."/>
            <person name="Cypriano J."/>
            <person name="Teixeira L.C."/>
            <person name="Leao P."/>
            <person name="Lyra S."/>
            <person name="Almeida L.G."/>
            <person name="Bazylinski D.A."/>
            <person name="Vasconcellos A.T."/>
            <person name="Abreu F."/>
            <person name="Lins U."/>
        </authorList>
    </citation>
    <scope>NUCLEOTIDE SEQUENCE [LARGE SCALE GENOMIC DNA]</scope>
    <source>
        <strain evidence="9 10">IT-1</strain>
    </source>
</reference>
<feature type="active site" evidence="4">
    <location>
        <position position="117"/>
    </location>
</feature>
<name>A0A1Y2K8G6_9PROT</name>
<dbReference type="EC" id="5.4.99.-" evidence="6"/>
<dbReference type="SUPFAM" id="SSF55120">
    <property type="entry name" value="Pseudouridine synthase"/>
    <property type="match status" value="1"/>
</dbReference>
<dbReference type="Proteomes" id="UP000194003">
    <property type="component" value="Unassembled WGS sequence"/>
</dbReference>
<evidence type="ECO:0000259" key="8">
    <source>
        <dbReference type="Pfam" id="PF00849"/>
    </source>
</evidence>
<evidence type="ECO:0000256" key="7">
    <source>
        <dbReference type="SAM" id="MobiDB-lite"/>
    </source>
</evidence>
<evidence type="ECO:0000256" key="1">
    <source>
        <dbReference type="ARBA" id="ARBA00010876"/>
    </source>
</evidence>
<dbReference type="InterPro" id="IPR036986">
    <property type="entry name" value="S4_RNA-bd_sf"/>
</dbReference>
<dbReference type="InterPro" id="IPR050188">
    <property type="entry name" value="RluA_PseudoU_synthase"/>
</dbReference>
<evidence type="ECO:0000256" key="2">
    <source>
        <dbReference type="ARBA" id="ARBA00022884"/>
    </source>
</evidence>
<protein>
    <recommendedName>
        <fullName evidence="6">Pseudouridine synthase</fullName>
        <ecNumber evidence="6">5.4.99.-</ecNumber>
    </recommendedName>
</protein>
<sequence length="329" mass="36476">MPRGEIQRLMRTGQVRVNGGRAKGDRRLALGDQVRIPPLTEADQKPRERGAAPPAALVKRLAERIIYRDGWMLVLDKPVGVPVHGGSGHEWGVVDAMRVYLDELGVVASPELCHRLDKETSGCLVFGLTPKAVRELTRAFRDGEVEKQYLTLVQGAPKPQGRIARNLAKGQVRGGERMVAASDGEGQEAATRYAMHERFSFCALMEATLETGRTHQIRVHFQDLGHPVAGDGKYGDKSFNQQMKSVGLKRMFLHAWRLRLKHPHEGRWMEFTAPLDDGLQSVLTALRDSAPKSSRPRQTQPAQRVQGKGAQPRSERRGGAPSARRRGGK</sequence>
<organism evidence="9 10">
    <name type="scientific">Magnetofaba australis IT-1</name>
    <dbReference type="NCBI Taxonomy" id="1434232"/>
    <lineage>
        <taxon>Bacteria</taxon>
        <taxon>Pseudomonadati</taxon>
        <taxon>Pseudomonadota</taxon>
        <taxon>Magnetococcia</taxon>
        <taxon>Magnetococcales</taxon>
        <taxon>Magnetococcaceae</taxon>
        <taxon>Magnetofaba</taxon>
    </lineage>
</organism>
<feature type="region of interest" description="Disordered" evidence="7">
    <location>
        <begin position="286"/>
        <end position="329"/>
    </location>
</feature>
<keyword evidence="2 5" id="KW-0694">RNA-binding</keyword>
<evidence type="ECO:0000256" key="4">
    <source>
        <dbReference type="PIRSR" id="PIRSR606225-1"/>
    </source>
</evidence>
<evidence type="ECO:0000256" key="5">
    <source>
        <dbReference type="PROSITE-ProRule" id="PRU00182"/>
    </source>
</evidence>
<evidence type="ECO:0000313" key="10">
    <source>
        <dbReference type="Proteomes" id="UP000194003"/>
    </source>
</evidence>
<comment type="similarity">
    <text evidence="1 6">Belongs to the pseudouridine synthase RluA family.</text>
</comment>
<feature type="domain" description="Pseudouridine synthase RsuA/RluA-like" evidence="8">
    <location>
        <begin position="73"/>
        <end position="222"/>
    </location>
</feature>
<dbReference type="Gene3D" id="3.10.290.10">
    <property type="entry name" value="RNA-binding S4 domain"/>
    <property type="match status" value="1"/>
</dbReference>
<dbReference type="InterPro" id="IPR006224">
    <property type="entry name" value="PsdUridine_synth_RluA-like_CS"/>
</dbReference>
<dbReference type="Pfam" id="PF00849">
    <property type="entry name" value="PseudoU_synth_2"/>
    <property type="match status" value="1"/>
</dbReference>
<gene>
    <name evidence="9" type="ORF">MAIT1_03227</name>
</gene>
<dbReference type="Gene3D" id="3.30.2350.10">
    <property type="entry name" value="Pseudouridine synthase"/>
    <property type="match status" value="1"/>
</dbReference>
<comment type="function">
    <text evidence="6">Responsible for synthesis of pseudouridine from uracil.</text>
</comment>
<dbReference type="AlphaFoldDB" id="A0A1Y2K8G6"/>
<dbReference type="GO" id="GO:0003723">
    <property type="term" value="F:RNA binding"/>
    <property type="evidence" value="ECO:0007669"/>
    <property type="project" value="UniProtKB-KW"/>
</dbReference>
<dbReference type="NCBIfam" id="TIGR00005">
    <property type="entry name" value="rluA_subfam"/>
    <property type="match status" value="1"/>
</dbReference>
<evidence type="ECO:0000313" key="9">
    <source>
        <dbReference type="EMBL" id="OSM05085.1"/>
    </source>
</evidence>
<evidence type="ECO:0000256" key="3">
    <source>
        <dbReference type="ARBA" id="ARBA00023235"/>
    </source>
</evidence>
<dbReference type="InterPro" id="IPR006145">
    <property type="entry name" value="PsdUridine_synth_RsuA/RluA"/>
</dbReference>
<dbReference type="PROSITE" id="PS01129">
    <property type="entry name" value="PSI_RLU"/>
    <property type="match status" value="1"/>
</dbReference>
<dbReference type="CDD" id="cd00165">
    <property type="entry name" value="S4"/>
    <property type="match status" value="1"/>
</dbReference>
<dbReference type="CDD" id="cd02869">
    <property type="entry name" value="PseudoU_synth_RluA_like"/>
    <property type="match status" value="1"/>
</dbReference>
<accession>A0A1Y2K8G6</accession>
<comment type="caution">
    <text evidence="9">The sequence shown here is derived from an EMBL/GenBank/DDBJ whole genome shotgun (WGS) entry which is preliminary data.</text>
</comment>
<evidence type="ECO:0000256" key="6">
    <source>
        <dbReference type="RuleBase" id="RU362028"/>
    </source>
</evidence>
<dbReference type="GO" id="GO:0160141">
    <property type="term" value="F:23S rRNA pseudouridine(955/2504/2580) synthase activity"/>
    <property type="evidence" value="ECO:0007669"/>
    <property type="project" value="UniProtKB-EC"/>
</dbReference>
<proteinExistence type="inferred from homology"/>
<dbReference type="STRING" id="1434232.MAIT1_03227"/>
<dbReference type="GO" id="GO:0000455">
    <property type="term" value="P:enzyme-directed rRNA pseudouridine synthesis"/>
    <property type="evidence" value="ECO:0007669"/>
    <property type="project" value="TreeGrafter"/>
</dbReference>
<comment type="catalytic activity">
    <reaction evidence="6">
        <text>a uridine in RNA = a pseudouridine in RNA</text>
        <dbReference type="Rhea" id="RHEA:48348"/>
        <dbReference type="Rhea" id="RHEA-COMP:12068"/>
        <dbReference type="Rhea" id="RHEA-COMP:12069"/>
        <dbReference type="ChEBI" id="CHEBI:65314"/>
        <dbReference type="ChEBI" id="CHEBI:65315"/>
    </reaction>
</comment>
<dbReference type="EMBL" id="LVJN01000018">
    <property type="protein sequence ID" value="OSM05085.1"/>
    <property type="molecule type" value="Genomic_DNA"/>
</dbReference>
<dbReference type="PANTHER" id="PTHR21600">
    <property type="entry name" value="MITOCHONDRIAL RNA PSEUDOURIDINE SYNTHASE"/>
    <property type="match status" value="1"/>
</dbReference>
<keyword evidence="10" id="KW-1185">Reference proteome</keyword>
<keyword evidence="3 6" id="KW-0413">Isomerase</keyword>
<dbReference type="InterPro" id="IPR020103">
    <property type="entry name" value="PsdUridine_synth_cat_dom_sf"/>
</dbReference>
<dbReference type="PROSITE" id="PS50889">
    <property type="entry name" value="S4"/>
    <property type="match status" value="1"/>
</dbReference>
<dbReference type="PANTHER" id="PTHR21600:SF92">
    <property type="entry name" value="RIBOSOMAL LARGE SUBUNIT PSEUDOURIDINE SYNTHASE C"/>
    <property type="match status" value="1"/>
</dbReference>